<gene>
    <name evidence="8" type="ORF">TARUN_704</name>
</gene>
<feature type="transmembrane region" description="Helical" evidence="6">
    <location>
        <begin position="102"/>
        <end position="119"/>
    </location>
</feature>
<feature type="domain" description="Major facilitator superfamily (MFS) profile" evidence="7">
    <location>
        <begin position="66"/>
        <end position="478"/>
    </location>
</feature>
<feature type="transmembrane region" description="Helical" evidence="6">
    <location>
        <begin position="449"/>
        <end position="473"/>
    </location>
</feature>
<dbReference type="SUPFAM" id="SSF103473">
    <property type="entry name" value="MFS general substrate transporter"/>
    <property type="match status" value="1"/>
</dbReference>
<evidence type="ECO:0000256" key="2">
    <source>
        <dbReference type="ARBA" id="ARBA00022448"/>
    </source>
</evidence>
<dbReference type="InterPro" id="IPR011701">
    <property type="entry name" value="MFS"/>
</dbReference>
<dbReference type="Pfam" id="PF07690">
    <property type="entry name" value="MFS_1"/>
    <property type="match status" value="1"/>
</dbReference>
<evidence type="ECO:0000313" key="8">
    <source>
        <dbReference type="EMBL" id="RFU81545.1"/>
    </source>
</evidence>
<organism evidence="8 9">
    <name type="scientific">Trichoderma arundinaceum</name>
    <dbReference type="NCBI Taxonomy" id="490622"/>
    <lineage>
        <taxon>Eukaryota</taxon>
        <taxon>Fungi</taxon>
        <taxon>Dikarya</taxon>
        <taxon>Ascomycota</taxon>
        <taxon>Pezizomycotina</taxon>
        <taxon>Sordariomycetes</taxon>
        <taxon>Hypocreomycetidae</taxon>
        <taxon>Hypocreales</taxon>
        <taxon>Hypocreaceae</taxon>
        <taxon>Trichoderma</taxon>
    </lineage>
</organism>
<feature type="transmembrane region" description="Helical" evidence="6">
    <location>
        <begin position="417"/>
        <end position="437"/>
    </location>
</feature>
<dbReference type="GO" id="GO:0016020">
    <property type="term" value="C:membrane"/>
    <property type="evidence" value="ECO:0007669"/>
    <property type="project" value="UniProtKB-SubCell"/>
</dbReference>
<evidence type="ECO:0000256" key="6">
    <source>
        <dbReference type="SAM" id="Phobius"/>
    </source>
</evidence>
<feature type="transmembrane region" description="Helical" evidence="6">
    <location>
        <begin position="358"/>
        <end position="378"/>
    </location>
</feature>
<evidence type="ECO:0000256" key="5">
    <source>
        <dbReference type="ARBA" id="ARBA00023136"/>
    </source>
</evidence>
<keyword evidence="9" id="KW-1185">Reference proteome</keyword>
<dbReference type="PROSITE" id="PS50850">
    <property type="entry name" value="MFS"/>
    <property type="match status" value="1"/>
</dbReference>
<dbReference type="AlphaFoldDB" id="A0A395NZL8"/>
<dbReference type="OrthoDB" id="2985014at2759"/>
<feature type="transmembrane region" description="Helical" evidence="6">
    <location>
        <begin position="224"/>
        <end position="244"/>
    </location>
</feature>
<evidence type="ECO:0000259" key="7">
    <source>
        <dbReference type="PROSITE" id="PS50850"/>
    </source>
</evidence>
<evidence type="ECO:0000256" key="1">
    <source>
        <dbReference type="ARBA" id="ARBA00004141"/>
    </source>
</evidence>
<proteinExistence type="predicted"/>
<evidence type="ECO:0000256" key="3">
    <source>
        <dbReference type="ARBA" id="ARBA00022692"/>
    </source>
</evidence>
<feature type="transmembrane region" description="Helical" evidence="6">
    <location>
        <begin position="191"/>
        <end position="212"/>
    </location>
</feature>
<dbReference type="Proteomes" id="UP000266272">
    <property type="component" value="Unassembled WGS sequence"/>
</dbReference>
<feature type="transmembrane region" description="Helical" evidence="6">
    <location>
        <begin position="58"/>
        <end position="79"/>
    </location>
</feature>
<feature type="transmembrane region" description="Helical" evidence="6">
    <location>
        <begin position="131"/>
        <end position="151"/>
    </location>
</feature>
<feature type="transmembrane region" description="Helical" evidence="6">
    <location>
        <begin position="157"/>
        <end position="179"/>
    </location>
</feature>
<dbReference type="GO" id="GO:0022857">
    <property type="term" value="F:transmembrane transporter activity"/>
    <property type="evidence" value="ECO:0007669"/>
    <property type="project" value="InterPro"/>
</dbReference>
<keyword evidence="4 6" id="KW-1133">Transmembrane helix</keyword>
<keyword evidence="5 6" id="KW-0472">Membrane</keyword>
<keyword evidence="3 6" id="KW-0812">Transmembrane</keyword>
<evidence type="ECO:0000313" key="9">
    <source>
        <dbReference type="Proteomes" id="UP000266272"/>
    </source>
</evidence>
<dbReference type="EMBL" id="PXOA01000044">
    <property type="protein sequence ID" value="RFU81545.1"/>
    <property type="molecule type" value="Genomic_DNA"/>
</dbReference>
<comment type="subcellular location">
    <subcellularLocation>
        <location evidence="1">Membrane</location>
        <topology evidence="1">Multi-pass membrane protein</topology>
    </subcellularLocation>
</comment>
<feature type="transmembrane region" description="Helical" evidence="6">
    <location>
        <begin position="294"/>
        <end position="314"/>
    </location>
</feature>
<comment type="caution">
    <text evidence="8">The sequence shown here is derived from an EMBL/GenBank/DDBJ whole genome shotgun (WGS) entry which is preliminary data.</text>
</comment>
<feature type="transmembrane region" description="Helical" evidence="6">
    <location>
        <begin position="326"/>
        <end position="346"/>
    </location>
</feature>
<sequence length="508" mass="56566">MDSKEVGVELSQRVDDAKTNNIEQHIESATMAGEKNAEDVQRLNALSFQYTKKEEARFLLKIDVIVLGYVSGAYILAYMDRGNIGNANVAGMSKDLGITDSQYQWLLTVLYLGYILFDWQTVFYKIFPSRYYVPTVIIIWGIIAGACGAAQNFAGMLVLRLLLGIFESAYAPGLAYFFSFFYYRKEMGRRLGWYVSIAPLAASFAGAFAYFVTLHHHAIAGWRALFLVEGLPAIAVGLFGYYWLPSNALDCQFLNETERKIAAARTIRQTGNRERGHTVNLKDMLWSLIDLKNWVPTVIYFMMNVGYSSLPIYIPTILQGMGYSSIHAQGLSAPPYLVACLIVLLVGHLSDRFQRRGIFLAICSGTGAIGYLVLVLVHNVGVKYFALFLITGGLYPCIGLVLSWVSNNNGSDSKRGAGFILMNFVGQCGPLLGTHIFPASEGPDYKKGFYISFGACTIASCMSVVQIFQLMYLNKKLDEKYGPVQQVVHTEDEIGEETDGNENFRYIL</sequence>
<evidence type="ECO:0000256" key="4">
    <source>
        <dbReference type="ARBA" id="ARBA00022989"/>
    </source>
</evidence>
<dbReference type="InterPro" id="IPR020846">
    <property type="entry name" value="MFS_dom"/>
</dbReference>
<reference evidence="8 9" key="1">
    <citation type="journal article" date="2018" name="PLoS Pathog.">
        <title>Evolution of structural diversity of trichothecenes, a family of toxins produced by plant pathogenic and entomopathogenic fungi.</title>
        <authorList>
            <person name="Proctor R.H."/>
            <person name="McCormick S.P."/>
            <person name="Kim H.S."/>
            <person name="Cardoza R.E."/>
            <person name="Stanley A.M."/>
            <person name="Lindo L."/>
            <person name="Kelly A."/>
            <person name="Brown D.W."/>
            <person name="Lee T."/>
            <person name="Vaughan M.M."/>
            <person name="Alexander N.J."/>
            <person name="Busman M."/>
            <person name="Gutierrez S."/>
        </authorList>
    </citation>
    <scope>NUCLEOTIDE SEQUENCE [LARGE SCALE GENOMIC DNA]</scope>
    <source>
        <strain evidence="8 9">IBT 40837</strain>
    </source>
</reference>
<dbReference type="PANTHER" id="PTHR43791:SF36">
    <property type="entry name" value="TRANSPORTER, PUTATIVE (AFU_ORTHOLOGUE AFUA_6G08340)-RELATED"/>
    <property type="match status" value="1"/>
</dbReference>
<name>A0A395NZL8_TRIAR</name>
<protein>
    <submittedName>
        <fullName evidence="8">Mfs transporter</fullName>
    </submittedName>
</protein>
<keyword evidence="2" id="KW-0813">Transport</keyword>
<accession>A0A395NZL8</accession>
<dbReference type="PANTHER" id="PTHR43791">
    <property type="entry name" value="PERMEASE-RELATED"/>
    <property type="match status" value="1"/>
</dbReference>
<dbReference type="InterPro" id="IPR036259">
    <property type="entry name" value="MFS_trans_sf"/>
</dbReference>
<feature type="transmembrane region" description="Helical" evidence="6">
    <location>
        <begin position="384"/>
        <end position="405"/>
    </location>
</feature>
<dbReference type="Gene3D" id="1.20.1250.20">
    <property type="entry name" value="MFS general substrate transporter like domains"/>
    <property type="match status" value="2"/>
</dbReference>
<dbReference type="FunFam" id="1.20.1250.20:FF:000013">
    <property type="entry name" value="MFS general substrate transporter"/>
    <property type="match status" value="1"/>
</dbReference>